<comment type="caution">
    <text evidence="5">The sequence shown here is derived from an EMBL/GenBank/DDBJ whole genome shotgun (WGS) entry which is preliminary data.</text>
</comment>
<feature type="compositionally biased region" description="Gly residues" evidence="3">
    <location>
        <begin position="447"/>
        <end position="456"/>
    </location>
</feature>
<evidence type="ECO:0000313" key="5">
    <source>
        <dbReference type="EMBL" id="KAK5938810.1"/>
    </source>
</evidence>
<feature type="compositionally biased region" description="Basic and acidic residues" evidence="3">
    <location>
        <begin position="267"/>
        <end position="278"/>
    </location>
</feature>
<feature type="compositionally biased region" description="Pro residues" evidence="3">
    <location>
        <begin position="645"/>
        <end position="669"/>
    </location>
</feature>
<dbReference type="InterPro" id="IPR035552">
    <property type="entry name" value="Mti1_SH3"/>
</dbReference>
<evidence type="ECO:0000313" key="6">
    <source>
        <dbReference type="Proteomes" id="UP001334248"/>
    </source>
</evidence>
<feature type="compositionally biased region" description="Pro residues" evidence="3">
    <location>
        <begin position="743"/>
        <end position="761"/>
    </location>
</feature>
<feature type="compositionally biased region" description="Pro residues" evidence="3">
    <location>
        <begin position="619"/>
        <end position="634"/>
    </location>
</feature>
<feature type="region of interest" description="Disordered" evidence="3">
    <location>
        <begin position="63"/>
        <end position="924"/>
    </location>
</feature>
<feature type="compositionally biased region" description="Pro residues" evidence="3">
    <location>
        <begin position="798"/>
        <end position="807"/>
    </location>
</feature>
<dbReference type="InterPro" id="IPR036028">
    <property type="entry name" value="SH3-like_dom_sf"/>
</dbReference>
<feature type="compositionally biased region" description="Basic and acidic residues" evidence="3">
    <location>
        <begin position="120"/>
        <end position="134"/>
    </location>
</feature>
<feature type="compositionally biased region" description="Acidic residues" evidence="3">
    <location>
        <begin position="373"/>
        <end position="383"/>
    </location>
</feature>
<dbReference type="SMART" id="SM00326">
    <property type="entry name" value="SH3"/>
    <property type="match status" value="1"/>
</dbReference>
<evidence type="ECO:0000256" key="3">
    <source>
        <dbReference type="SAM" id="MobiDB-lite"/>
    </source>
</evidence>
<feature type="compositionally biased region" description="Basic and acidic residues" evidence="3">
    <location>
        <begin position="384"/>
        <end position="397"/>
    </location>
</feature>
<dbReference type="EMBL" id="JAVHJV010000012">
    <property type="protein sequence ID" value="KAK5938810.1"/>
    <property type="molecule type" value="Genomic_DNA"/>
</dbReference>
<feature type="compositionally biased region" description="Polar residues" evidence="3">
    <location>
        <begin position="848"/>
        <end position="857"/>
    </location>
</feature>
<feature type="compositionally biased region" description="Basic and acidic residues" evidence="3">
    <location>
        <begin position="234"/>
        <end position="247"/>
    </location>
</feature>
<feature type="compositionally biased region" description="Low complexity" evidence="3">
    <location>
        <begin position="282"/>
        <end position="293"/>
    </location>
</feature>
<keyword evidence="6" id="KW-1185">Reference proteome</keyword>
<feature type="compositionally biased region" description="Basic and acidic residues" evidence="3">
    <location>
        <begin position="431"/>
        <end position="443"/>
    </location>
</feature>
<feature type="compositionally biased region" description="Low complexity" evidence="3">
    <location>
        <begin position="101"/>
        <end position="112"/>
    </location>
</feature>
<gene>
    <name evidence="5" type="primary">BBC1</name>
    <name evidence="5" type="ORF">PMZ80_009002</name>
</gene>
<feature type="compositionally biased region" description="Acidic residues" evidence="3">
    <location>
        <begin position="414"/>
        <end position="430"/>
    </location>
</feature>
<feature type="compositionally biased region" description="Pro residues" evidence="3">
    <location>
        <begin position="569"/>
        <end position="584"/>
    </location>
</feature>
<dbReference type="PANTHER" id="PTHR46026">
    <property type="entry name" value="RHO-TYPE GUANINE NUCLEOTIDE EXCHANGE FACTOR, ISOFORM F"/>
    <property type="match status" value="1"/>
</dbReference>
<dbReference type="InterPro" id="IPR001452">
    <property type="entry name" value="SH3_domain"/>
</dbReference>
<dbReference type="GeneID" id="90002451"/>
<dbReference type="PROSITE" id="PS50002">
    <property type="entry name" value="SH3"/>
    <property type="match status" value="1"/>
</dbReference>
<protein>
    <submittedName>
        <fullName evidence="5">Assembly of actin patch protein</fullName>
    </submittedName>
</protein>
<dbReference type="Pfam" id="PF00018">
    <property type="entry name" value="SH3_1"/>
    <property type="match status" value="1"/>
</dbReference>
<dbReference type="Pfam" id="PF25459">
    <property type="entry name" value="AIM3_BBC1_C"/>
    <property type="match status" value="1"/>
</dbReference>
<feature type="compositionally biased region" description="Low complexity" evidence="3">
    <location>
        <begin position="183"/>
        <end position="194"/>
    </location>
</feature>
<feature type="compositionally biased region" description="Pro residues" evidence="3">
    <location>
        <begin position="862"/>
        <end position="881"/>
    </location>
</feature>
<feature type="compositionally biased region" description="Pro residues" evidence="3">
    <location>
        <begin position="212"/>
        <end position="232"/>
    </location>
</feature>
<reference evidence="5 6" key="1">
    <citation type="journal article" date="2023" name="Res Sq">
        <title>Genomic and morphological characterization of Knufia obscura isolated from the Mars 2020 spacecraft assembly facility.</title>
        <authorList>
            <person name="Chander A.M."/>
            <person name="Teixeira M.M."/>
            <person name="Singh N.K."/>
            <person name="Williams M.P."/>
            <person name="Parker C.W."/>
            <person name="Leo P."/>
            <person name="Stajich J.E."/>
            <person name="Torok T."/>
            <person name="Tighe S."/>
            <person name="Mason C.E."/>
            <person name="Venkateswaran K."/>
        </authorList>
    </citation>
    <scope>NUCLEOTIDE SEQUENCE [LARGE SCALE GENOMIC DNA]</scope>
    <source>
        <strain evidence="5 6">CCFEE 5817</strain>
    </source>
</reference>
<dbReference type="PANTHER" id="PTHR46026:SF1">
    <property type="entry name" value="RHO-TYPE GUANINE NUCLEOTIDE EXCHANGE FACTOR, ISOFORM F"/>
    <property type="match status" value="1"/>
</dbReference>
<dbReference type="RefSeq" id="XP_064726900.1">
    <property type="nucleotide sequence ID" value="XM_064877398.1"/>
</dbReference>
<feature type="compositionally biased region" description="Basic residues" evidence="3">
    <location>
        <begin position="298"/>
        <end position="307"/>
    </location>
</feature>
<accession>A0ABR0REX3</accession>
<feature type="compositionally biased region" description="Low complexity" evidence="3">
    <location>
        <begin position="607"/>
        <end position="618"/>
    </location>
</feature>
<name>A0ABR0REX3_9EURO</name>
<organism evidence="5 6">
    <name type="scientific">Knufia obscura</name>
    <dbReference type="NCBI Taxonomy" id="1635080"/>
    <lineage>
        <taxon>Eukaryota</taxon>
        <taxon>Fungi</taxon>
        <taxon>Dikarya</taxon>
        <taxon>Ascomycota</taxon>
        <taxon>Pezizomycotina</taxon>
        <taxon>Eurotiomycetes</taxon>
        <taxon>Chaetothyriomycetidae</taxon>
        <taxon>Chaetothyriales</taxon>
        <taxon>Trichomeriaceae</taxon>
        <taxon>Knufia</taxon>
    </lineage>
</organism>
<proteinExistence type="predicted"/>
<sequence length="1184" mass="129153">MPVPFKVKAVYEYRSEEPDDLIFDNGQIITVTEDDDADWYTGEYTNAQGQTVEGIFPRNFVEKYEPAIPTRPARAPRKAPQPEPVPEPQPEPEPEAPAEPPAKSAPETAVPAAAPPPAHEPSKEAEVDPPKEFSEPTPAPAPAPKAEPQPQPPPPAAAESKPPAAKKPPPVVEKPSSFRDRIAAFNKPAAAPVAPFKPPGSGGTGFIKKPFVAPPPSRNAYVPPPRDPPPPKAYRREEEVERERAEPEPVSESRPPITSETTAPEEDQPKPTSLKDRIALLQQQQQEAAQRQAESAKKKEKPKRPSKPARTESHEPPLGETDDSAHLERVSTEKTRREPEVHEDEPSVHRSTDDHGAAPTPPLPSRELVSDTNDADDSGAAETEDPHDISTEEERPRPRSIKSPPVAAAKPEPVAEEDQDEEDTEEDEDPEIRRKRELRERMAKMSGGMGMMGMFGAGASSAPKRSKSTREEKQPEPSYEEEEARRAPPVPIMALPGMSNKTMPKPAQAPESDDEDGTAQPTPQALQEAELAQDDYISQRPSRKSTERSQPLSPQDRAPPPLPEDRPEPPQSPGARPVPPPPPPTRHDTHPSQFQSRDDSDEEEIQSASPSSAPKLPGGLPPAPTRAVPPPPPVRTESYDNAPQTAPPVPMSPISPQSRAPPPPPPGQAPPRRTTTQSSLQPPAQEDSEEEVTEYEGDYDTDIASDAKHKTALKSHQRDSSIEYGTLSDDGAKETISPQARAVPPPIPTNAPRDVPPPPPQAATRPRESMELPRAAPPPVPPPQTAPRPRESVDSPRAAPPPLPPTQSPVSPIREDDYDPYRYSAGPHPGLPAMAAALRRPTEEFNDDYNQPSQIQQAPERAAPPPPAPTDRAVPPPPTAAPPVYHEPDPMSMSGGLSAPKKSVEIGRSNTTSRRSADVPRPSADQGFIAADVDLAQGSMWWTQDNNPPPSLQHRNDVLWEMESSTTQKRGGRASISRDVYVLYQDYSQTTINATYDASEPSHVAFEQNHERPPMPPRKDQLENAFETFGMQIAKTAEKALGTTIGEGTAQEFVLALIRSMPLALNPVGTRAYGALVYANLANASTQQFDEIRAGDIITFRGAKFAGHKGGLHQKYSQDVPQHVAVVIDWDGTKKKIRAWEQGNQEKGKRAKVREESYRVADLKSGEVRVWRVMPRSYVNWGTA</sequence>
<dbReference type="Proteomes" id="UP001334248">
    <property type="component" value="Unassembled WGS sequence"/>
</dbReference>
<evidence type="ECO:0000256" key="2">
    <source>
        <dbReference type="PROSITE-ProRule" id="PRU00192"/>
    </source>
</evidence>
<feature type="compositionally biased region" description="Pro residues" evidence="3">
    <location>
        <begin position="775"/>
        <end position="786"/>
    </location>
</feature>
<feature type="domain" description="SH3" evidence="4">
    <location>
        <begin position="2"/>
        <end position="66"/>
    </location>
</feature>
<feature type="compositionally biased region" description="Basic and acidic residues" evidence="3">
    <location>
        <begin position="309"/>
        <end position="356"/>
    </location>
</feature>
<dbReference type="Gene3D" id="2.30.30.40">
    <property type="entry name" value="SH3 Domains"/>
    <property type="match status" value="1"/>
</dbReference>
<evidence type="ECO:0000259" key="4">
    <source>
        <dbReference type="PROSITE" id="PS50002"/>
    </source>
</evidence>
<feature type="compositionally biased region" description="Pro residues" evidence="3">
    <location>
        <begin position="137"/>
        <end position="156"/>
    </location>
</feature>
<feature type="compositionally biased region" description="Acidic residues" evidence="3">
    <location>
        <begin position="686"/>
        <end position="703"/>
    </location>
</feature>
<dbReference type="CDD" id="cd11887">
    <property type="entry name" value="SH3_Bbc1"/>
    <property type="match status" value="1"/>
</dbReference>
<dbReference type="InterPro" id="IPR057402">
    <property type="entry name" value="AIM3_BBC1_C"/>
</dbReference>
<dbReference type="SUPFAM" id="SSF50044">
    <property type="entry name" value="SH3-domain"/>
    <property type="match status" value="1"/>
</dbReference>
<evidence type="ECO:0000256" key="1">
    <source>
        <dbReference type="ARBA" id="ARBA00022443"/>
    </source>
</evidence>
<feature type="compositionally biased region" description="Pro residues" evidence="3">
    <location>
        <begin position="79"/>
        <end position="89"/>
    </location>
</feature>
<keyword evidence="1 2" id="KW-0728">SH3 domain</keyword>